<dbReference type="EMBL" id="LN831790">
    <property type="protein sequence ID" value="CQR61233.1"/>
    <property type="molecule type" value="Genomic_DNA"/>
</dbReference>
<feature type="region of interest" description="Disordered" evidence="1">
    <location>
        <begin position="1"/>
        <end position="100"/>
    </location>
</feature>
<dbReference type="RefSeq" id="WP_029382422.1">
    <property type="nucleotide sequence ID" value="NZ_AZSD01000098.1"/>
</dbReference>
<name>A0A0F7VRK9_STRLW</name>
<dbReference type="Proteomes" id="UP000035016">
    <property type="component" value="Chromosome Chromosome"/>
</dbReference>
<dbReference type="KEGG" id="sle:sle_17710"/>
<evidence type="ECO:0000313" key="3">
    <source>
        <dbReference type="Proteomes" id="UP000035016"/>
    </source>
</evidence>
<evidence type="ECO:0000256" key="1">
    <source>
        <dbReference type="SAM" id="MobiDB-lite"/>
    </source>
</evidence>
<gene>
    <name evidence="2" type="primary">sle_17710</name>
</gene>
<evidence type="ECO:0000313" key="2">
    <source>
        <dbReference type="EMBL" id="CQR61233.1"/>
    </source>
</evidence>
<reference evidence="2 3" key="1">
    <citation type="submission" date="2015-02" db="EMBL/GenBank/DDBJ databases">
        <authorList>
            <person name="Gomez-Escribano P.J."/>
        </authorList>
    </citation>
    <scope>NUCLEOTIDE SEQUENCE [LARGE SCALE GENOMIC DNA]</scope>
    <source>
        <strain evidence="3">C34 (DSM 42122 / NRRL B-24963)</strain>
    </source>
</reference>
<protein>
    <submittedName>
        <fullName evidence="2">Uncharacterized protein</fullName>
    </submittedName>
</protein>
<feature type="compositionally biased region" description="Basic and acidic residues" evidence="1">
    <location>
        <begin position="17"/>
        <end position="27"/>
    </location>
</feature>
<organism evidence="2 3">
    <name type="scientific">Streptomyces leeuwenhoekii</name>
    <dbReference type="NCBI Taxonomy" id="1437453"/>
    <lineage>
        <taxon>Bacteria</taxon>
        <taxon>Bacillati</taxon>
        <taxon>Actinomycetota</taxon>
        <taxon>Actinomycetes</taxon>
        <taxon>Kitasatosporales</taxon>
        <taxon>Streptomycetaceae</taxon>
        <taxon>Streptomyces</taxon>
    </lineage>
</organism>
<accession>A0A0F7VRK9</accession>
<proteinExistence type="predicted"/>
<sequence length="100" mass="10739">MADRDDRRQSAPASGMRAEHDDHRTRTDAGWPQDTRDRSDPEQAPPGTGGEAADALEEETAVRRAIDDDTGTAAFADGDEDDRGPLAPGFREPSDSDSEA</sequence>
<dbReference type="AlphaFoldDB" id="A0A0F7VRK9"/>